<accession>M1LWG3</accession>
<organism evidence="15 16">
    <name type="scientific">Candidatus Kinetoplastidibacterium crithidiae TCC036E</name>
    <dbReference type="NCBI Taxonomy" id="1208918"/>
    <lineage>
        <taxon>Bacteria</taxon>
        <taxon>Pseudomonadati</taxon>
        <taxon>Pseudomonadota</taxon>
        <taxon>Betaproteobacteria</taxon>
        <taxon>Candidatus Kinetoplastidibacterium</taxon>
    </lineage>
</organism>
<dbReference type="EMBL" id="CP003804">
    <property type="protein sequence ID" value="AGF47569.1"/>
    <property type="molecule type" value="Genomic_DNA"/>
</dbReference>
<dbReference type="InterPro" id="IPR008145">
    <property type="entry name" value="GK/Ca_channel_bsu"/>
</dbReference>
<evidence type="ECO:0000256" key="6">
    <source>
        <dbReference type="ARBA" id="ARBA00022490"/>
    </source>
</evidence>
<dbReference type="FunFam" id="3.30.63.10:FF:000005">
    <property type="entry name" value="Guanylate kinase"/>
    <property type="match status" value="1"/>
</dbReference>
<evidence type="ECO:0000256" key="8">
    <source>
        <dbReference type="ARBA" id="ARBA00022741"/>
    </source>
</evidence>
<comment type="function">
    <text evidence="1 13">Essential for recycling GMP and indirectly, cGMP.</text>
</comment>
<evidence type="ECO:0000256" key="1">
    <source>
        <dbReference type="ARBA" id="ARBA00003531"/>
    </source>
</evidence>
<keyword evidence="10 13" id="KW-0067">ATP-binding</keyword>
<dbReference type="eggNOG" id="COG0194">
    <property type="taxonomic scope" value="Bacteria"/>
</dbReference>
<evidence type="ECO:0000256" key="3">
    <source>
        <dbReference type="ARBA" id="ARBA00005790"/>
    </source>
</evidence>
<dbReference type="PANTHER" id="PTHR23117">
    <property type="entry name" value="GUANYLATE KINASE-RELATED"/>
    <property type="match status" value="1"/>
</dbReference>
<dbReference type="InterPro" id="IPR020590">
    <property type="entry name" value="Guanylate_kinase_CS"/>
</dbReference>
<dbReference type="GO" id="GO:0005829">
    <property type="term" value="C:cytosol"/>
    <property type="evidence" value="ECO:0007669"/>
    <property type="project" value="TreeGrafter"/>
</dbReference>
<evidence type="ECO:0000313" key="15">
    <source>
        <dbReference type="EMBL" id="AGF47569.1"/>
    </source>
</evidence>
<dbReference type="KEGG" id="kct:CDEE_0529"/>
<dbReference type="GO" id="GO:0004385">
    <property type="term" value="F:GMP kinase activity"/>
    <property type="evidence" value="ECO:0007669"/>
    <property type="project" value="UniProtKB-UniRule"/>
</dbReference>
<dbReference type="EC" id="2.7.4.8" evidence="4 13"/>
<evidence type="ECO:0000256" key="5">
    <source>
        <dbReference type="ARBA" id="ARBA00016296"/>
    </source>
</evidence>
<dbReference type="Gene3D" id="3.30.63.10">
    <property type="entry name" value="Guanylate Kinase phosphate binding domain"/>
    <property type="match status" value="1"/>
</dbReference>
<dbReference type="STRING" id="1208918.CDEE_0529"/>
<dbReference type="SMART" id="SM00072">
    <property type="entry name" value="GuKc"/>
    <property type="match status" value="1"/>
</dbReference>
<dbReference type="HAMAP" id="MF_00328">
    <property type="entry name" value="Guanylate_kinase"/>
    <property type="match status" value="1"/>
</dbReference>
<evidence type="ECO:0000256" key="13">
    <source>
        <dbReference type="HAMAP-Rule" id="MF_00328"/>
    </source>
</evidence>
<feature type="binding site" evidence="13">
    <location>
        <begin position="11"/>
        <end position="18"/>
    </location>
    <ligand>
        <name>ATP</name>
        <dbReference type="ChEBI" id="CHEBI:30616"/>
    </ligand>
</feature>
<evidence type="ECO:0000256" key="9">
    <source>
        <dbReference type="ARBA" id="ARBA00022777"/>
    </source>
</evidence>
<dbReference type="InterPro" id="IPR008144">
    <property type="entry name" value="Guanylate_kin-like_dom"/>
</dbReference>
<dbReference type="NCBIfam" id="TIGR03263">
    <property type="entry name" value="guanyl_kin"/>
    <property type="match status" value="1"/>
</dbReference>
<dbReference type="HOGENOM" id="CLU_001715_1_2_4"/>
<evidence type="ECO:0000259" key="14">
    <source>
        <dbReference type="PROSITE" id="PS50052"/>
    </source>
</evidence>
<dbReference type="Pfam" id="PF00625">
    <property type="entry name" value="Guanylate_kin"/>
    <property type="match status" value="1"/>
</dbReference>
<feature type="domain" description="Guanylate kinase-like" evidence="14">
    <location>
        <begin position="4"/>
        <end position="182"/>
    </location>
</feature>
<reference evidence="15 16" key="1">
    <citation type="journal article" date="2013" name="Genome Biol. Evol.">
        <title>Genome evolution and phylogenomic analysis of candidatus kinetoplastibacterium, the betaproteobacterial endosymbionts of strigomonas and angomonas.</title>
        <authorList>
            <person name="Alves J.M."/>
            <person name="Serrano M.G."/>
            <person name="Maia da Silva F."/>
            <person name="Voegtly L.J."/>
            <person name="Matveyev A.V."/>
            <person name="Teixeira M.M."/>
            <person name="Camargo E.P."/>
            <person name="Buck G.A."/>
        </authorList>
    </citation>
    <scope>NUCLEOTIDE SEQUENCE [LARGE SCALE GENOMIC DNA]</scope>
    <source>
        <strain evidence="15 16">TCC036E</strain>
    </source>
</reference>
<dbReference type="Proteomes" id="UP000011686">
    <property type="component" value="Chromosome"/>
</dbReference>
<keyword evidence="9 13" id="KW-0418">Kinase</keyword>
<comment type="subcellular location">
    <subcellularLocation>
        <location evidence="2 13">Cytoplasm</location>
    </subcellularLocation>
</comment>
<dbReference type="RefSeq" id="WP_015238598.1">
    <property type="nucleotide sequence ID" value="NC_020283.1"/>
</dbReference>
<dbReference type="InterPro" id="IPR027417">
    <property type="entry name" value="P-loop_NTPase"/>
</dbReference>
<keyword evidence="16" id="KW-1185">Reference proteome</keyword>
<dbReference type="PATRIC" id="fig|1208918.3.peg.267"/>
<keyword evidence="8 13" id="KW-0547">Nucleotide-binding</keyword>
<name>M1LWG3_9PROT</name>
<comment type="catalytic activity">
    <reaction evidence="12 13">
        <text>GMP + ATP = GDP + ADP</text>
        <dbReference type="Rhea" id="RHEA:20780"/>
        <dbReference type="ChEBI" id="CHEBI:30616"/>
        <dbReference type="ChEBI" id="CHEBI:58115"/>
        <dbReference type="ChEBI" id="CHEBI:58189"/>
        <dbReference type="ChEBI" id="CHEBI:456216"/>
        <dbReference type="EC" id="2.7.4.8"/>
    </reaction>
</comment>
<dbReference type="SUPFAM" id="SSF52540">
    <property type="entry name" value="P-loop containing nucleoside triphosphate hydrolases"/>
    <property type="match status" value="1"/>
</dbReference>
<proteinExistence type="inferred from homology"/>
<evidence type="ECO:0000256" key="11">
    <source>
        <dbReference type="ARBA" id="ARBA00030128"/>
    </source>
</evidence>
<comment type="similarity">
    <text evidence="3 13">Belongs to the guanylate kinase family.</text>
</comment>
<dbReference type="PROSITE" id="PS00856">
    <property type="entry name" value="GUANYLATE_KINASE_1"/>
    <property type="match status" value="1"/>
</dbReference>
<evidence type="ECO:0000256" key="7">
    <source>
        <dbReference type="ARBA" id="ARBA00022679"/>
    </source>
</evidence>
<evidence type="ECO:0000256" key="12">
    <source>
        <dbReference type="ARBA" id="ARBA00048594"/>
    </source>
</evidence>
<protein>
    <recommendedName>
        <fullName evidence="5 13">Guanylate kinase</fullName>
        <ecNumber evidence="4 13">2.7.4.8</ecNumber>
    </recommendedName>
    <alternativeName>
        <fullName evidence="11 13">GMP kinase</fullName>
    </alternativeName>
</protein>
<evidence type="ECO:0000256" key="2">
    <source>
        <dbReference type="ARBA" id="ARBA00004496"/>
    </source>
</evidence>
<dbReference type="CDD" id="cd00071">
    <property type="entry name" value="GMPK"/>
    <property type="match status" value="1"/>
</dbReference>
<dbReference type="AlphaFoldDB" id="M1LWG3"/>
<evidence type="ECO:0000256" key="4">
    <source>
        <dbReference type="ARBA" id="ARBA00012961"/>
    </source>
</evidence>
<keyword evidence="7 13" id="KW-0808">Transferase</keyword>
<dbReference type="PROSITE" id="PS50052">
    <property type="entry name" value="GUANYLATE_KINASE_2"/>
    <property type="match status" value="1"/>
</dbReference>
<gene>
    <name evidence="13" type="primary">gmk</name>
    <name evidence="15" type="ORF">CDEE_0529</name>
</gene>
<dbReference type="PANTHER" id="PTHR23117:SF13">
    <property type="entry name" value="GUANYLATE KINASE"/>
    <property type="match status" value="1"/>
</dbReference>
<evidence type="ECO:0000313" key="16">
    <source>
        <dbReference type="Proteomes" id="UP000011686"/>
    </source>
</evidence>
<sequence>MNYGNLFIIIAPSGVGKSSLIKALTNLHKDISVSISYTTRKPRPTEKNGFDYHFIEIDEFQKMHNDKVFLESANVHGNFYGTSKDFINHQISKGKDIIVEIDWQGAKQIKLQYPEATSIFILPPSIEEMRKRLIKRAQDDLITITRRINAATTEIKYAKTCEYIIVNNDFDKALSDLIHIINATKLKFQVQASKNVELFTRLGVTTE</sequence>
<dbReference type="Gene3D" id="3.40.50.300">
    <property type="entry name" value="P-loop containing nucleotide triphosphate hydrolases"/>
    <property type="match status" value="1"/>
</dbReference>
<evidence type="ECO:0000256" key="10">
    <source>
        <dbReference type="ARBA" id="ARBA00022840"/>
    </source>
</evidence>
<keyword evidence="6 13" id="KW-0963">Cytoplasm</keyword>
<dbReference type="GO" id="GO:0005524">
    <property type="term" value="F:ATP binding"/>
    <property type="evidence" value="ECO:0007669"/>
    <property type="project" value="UniProtKB-UniRule"/>
</dbReference>
<dbReference type="InterPro" id="IPR017665">
    <property type="entry name" value="Guanylate_kinase"/>
</dbReference>